<accession>A0A370U4X7</accession>
<organism evidence="1 2">
    <name type="scientific">Marinomonas piezotolerans</name>
    <dbReference type="NCBI Taxonomy" id="2213058"/>
    <lineage>
        <taxon>Bacteria</taxon>
        <taxon>Pseudomonadati</taxon>
        <taxon>Pseudomonadota</taxon>
        <taxon>Gammaproteobacteria</taxon>
        <taxon>Oceanospirillales</taxon>
        <taxon>Oceanospirillaceae</taxon>
        <taxon>Marinomonas</taxon>
    </lineage>
</organism>
<reference evidence="1 2" key="1">
    <citation type="submission" date="2018-06" db="EMBL/GenBank/DDBJ databases">
        <title>Marinomonas sp. YLB-05 draft genome sequence.</title>
        <authorList>
            <person name="Yu L."/>
            <person name="Tang X."/>
        </authorList>
    </citation>
    <scope>NUCLEOTIDE SEQUENCE [LARGE SCALE GENOMIC DNA]</scope>
    <source>
        <strain evidence="1 2">YLB-05</strain>
    </source>
</reference>
<protein>
    <submittedName>
        <fullName evidence="1">Uncharacterized protein</fullName>
    </submittedName>
</protein>
<evidence type="ECO:0000313" key="2">
    <source>
        <dbReference type="Proteomes" id="UP000254326"/>
    </source>
</evidence>
<dbReference type="OrthoDB" id="9766487at2"/>
<dbReference type="SUPFAM" id="SSF55486">
    <property type="entry name" value="Metalloproteases ('zincins'), catalytic domain"/>
    <property type="match status" value="1"/>
</dbReference>
<dbReference type="InterPro" id="IPR042088">
    <property type="entry name" value="OligoPept_F_C"/>
</dbReference>
<sequence>MLESWCLAPLALQNNLTDFPQKRAQLEQLADEFCAHKDKPLVWRLKHYEMLDQHFDALESAVTLKLIESNNDPYFVCLKEAVAPLAETLAEKTNGFIEEALALLTEASKPAWLLALLNDGEAPITAADATGLANGLSLDVLSKQHKQAKCLEESSPMVLTQRLSAFDNKEIVRQLSDGMCFAVARDYFNNLISQTKMDKPISLKQLREIERTPWSMLHFSLVEGIAIVSQAFASLDEQYGQKVRQAYTDGRIRLLKPGEPSMCMDTPAGSYIQLNYVNDLESLILLAHECGHLVHQEIVRERYILRQDISPLLSETIALYFEHHVACYWLEKHGLQEVLATWQKRQEIEWYHRHRLLALFEYKLYSLKEINTTAVSLLWRELNQEFYSQSVAFDRLFLKSWRELAHIVNSPFYYLIYPEAFSRIGKDDIADAVCALR</sequence>
<dbReference type="Proteomes" id="UP000254326">
    <property type="component" value="Unassembled WGS sequence"/>
</dbReference>
<name>A0A370U4X7_9GAMM</name>
<proteinExistence type="predicted"/>
<keyword evidence="2" id="KW-1185">Reference proteome</keyword>
<gene>
    <name evidence="1" type="ORF">DN730_17390</name>
</gene>
<dbReference type="EMBL" id="QKRA01000013">
    <property type="protein sequence ID" value="RDL42835.1"/>
    <property type="molecule type" value="Genomic_DNA"/>
</dbReference>
<dbReference type="RefSeq" id="WP_115469409.1">
    <property type="nucleotide sequence ID" value="NZ_QKRA01000013.1"/>
</dbReference>
<comment type="caution">
    <text evidence="1">The sequence shown here is derived from an EMBL/GenBank/DDBJ whole genome shotgun (WGS) entry which is preliminary data.</text>
</comment>
<evidence type="ECO:0000313" key="1">
    <source>
        <dbReference type="EMBL" id="RDL42835.1"/>
    </source>
</evidence>
<dbReference type="AlphaFoldDB" id="A0A370U4X7"/>
<dbReference type="Gene3D" id="1.10.1370.20">
    <property type="entry name" value="Oligoendopeptidase f, C-terminal domain"/>
    <property type="match status" value="1"/>
</dbReference>